<gene>
    <name evidence="1" type="ORF">N780_15635</name>
</gene>
<protein>
    <submittedName>
        <fullName evidence="1">Membrane protein</fullName>
    </submittedName>
</protein>
<name>A0A0A2VDR3_9BACI</name>
<dbReference type="AlphaFoldDB" id="A0A0A2VDR3"/>
<dbReference type="RefSeq" id="WP_052114937.1">
    <property type="nucleotide sequence ID" value="NZ_AVBG01000004.1"/>
</dbReference>
<dbReference type="OrthoDB" id="2614436at2"/>
<sequence>MHNIPTSRMKGTFRVGEKVLKEQVDSERTEVGLVEDMKVYKEDLNMHTLSPTIIDFYERTTGYRLFAKVKWRTWFKPFAFLYRIFSRKTQQINLPLSSKQVEMTGDIVPVLEEADGRHRPRAWVRKIGEEVCFIAIYSFHKTAERTYMNIGLPLPWSTMTGILELNQMGSNLSLSSKRLKSKDADSGTYLTVKHKRFKLPIEEYFLVEEVREGNLRATHKMWLFSIPFLTITYRIVAKSS</sequence>
<dbReference type="Proteomes" id="UP000030153">
    <property type="component" value="Unassembled WGS sequence"/>
</dbReference>
<dbReference type="STRING" id="1385513.N780_15635"/>
<proteinExistence type="predicted"/>
<reference evidence="1 2" key="1">
    <citation type="submission" date="2013-08" db="EMBL/GenBank/DDBJ databases">
        <title>Genome of Pontibacillus chungwhensis.</title>
        <authorList>
            <person name="Wang Q."/>
            <person name="Wang G."/>
        </authorList>
    </citation>
    <scope>NUCLEOTIDE SEQUENCE [LARGE SCALE GENOMIC DNA]</scope>
    <source>
        <strain evidence="1 2">BH030062</strain>
    </source>
</reference>
<dbReference type="eggNOG" id="ENOG502ZAB6">
    <property type="taxonomic scope" value="Bacteria"/>
</dbReference>
<organism evidence="1 2">
    <name type="scientific">Pontibacillus chungwhensis BH030062</name>
    <dbReference type="NCBI Taxonomy" id="1385513"/>
    <lineage>
        <taxon>Bacteria</taxon>
        <taxon>Bacillati</taxon>
        <taxon>Bacillota</taxon>
        <taxon>Bacilli</taxon>
        <taxon>Bacillales</taxon>
        <taxon>Bacillaceae</taxon>
        <taxon>Pontibacillus</taxon>
    </lineage>
</organism>
<dbReference type="EMBL" id="AVBG01000004">
    <property type="protein sequence ID" value="KGP91805.1"/>
    <property type="molecule type" value="Genomic_DNA"/>
</dbReference>
<evidence type="ECO:0000313" key="1">
    <source>
        <dbReference type="EMBL" id="KGP91805.1"/>
    </source>
</evidence>
<comment type="caution">
    <text evidence="1">The sequence shown here is derived from an EMBL/GenBank/DDBJ whole genome shotgun (WGS) entry which is preliminary data.</text>
</comment>
<accession>A0A0A2VDR3</accession>
<evidence type="ECO:0000313" key="2">
    <source>
        <dbReference type="Proteomes" id="UP000030153"/>
    </source>
</evidence>
<keyword evidence="2" id="KW-1185">Reference proteome</keyword>